<dbReference type="HOGENOM" id="CLU_3147769_0_0_2"/>
<dbReference type="GeneID" id="42809669"/>
<protein>
    <submittedName>
        <fullName evidence="1">Uncharacterized protein</fullName>
    </submittedName>
</protein>
<dbReference type="RefSeq" id="WP_156029479.1">
    <property type="nucleotide sequence ID" value="NZ_CP006577.1"/>
</dbReference>
<evidence type="ECO:0000313" key="1">
    <source>
        <dbReference type="EMBL" id="AIG97074.1"/>
    </source>
</evidence>
<evidence type="ECO:0000313" key="2">
    <source>
        <dbReference type="Proteomes" id="UP000028501"/>
    </source>
</evidence>
<reference evidence="1 2" key="1">
    <citation type="submission" date="2013-07" db="EMBL/GenBank/DDBJ databases">
        <title>Genome of Archaeoglobus fulgidus.</title>
        <authorList>
            <person name="Fiebig A."/>
            <person name="Birkeland N.-K."/>
        </authorList>
    </citation>
    <scope>NUCLEOTIDE SEQUENCE [LARGE SCALE GENOMIC DNA]</scope>
    <source>
        <strain evidence="1 2">DSM 8774</strain>
    </source>
</reference>
<gene>
    <name evidence="1" type="ORF">AFULGI_00002450</name>
</gene>
<dbReference type="EMBL" id="CP006577">
    <property type="protein sequence ID" value="AIG97074.1"/>
    <property type="molecule type" value="Genomic_DNA"/>
</dbReference>
<proteinExistence type="predicted"/>
<organism evidence="1 2">
    <name type="scientific">Archaeoglobus fulgidus DSM 8774</name>
    <dbReference type="NCBI Taxonomy" id="1344584"/>
    <lineage>
        <taxon>Archaea</taxon>
        <taxon>Methanobacteriati</taxon>
        <taxon>Methanobacteriota</taxon>
        <taxon>Archaeoglobi</taxon>
        <taxon>Archaeoglobales</taxon>
        <taxon>Archaeoglobaceae</taxon>
        <taxon>Archaeoglobus</taxon>
    </lineage>
</organism>
<dbReference type="Proteomes" id="UP000028501">
    <property type="component" value="Chromosome"/>
</dbReference>
<dbReference type="KEGG" id="afg:AFULGI_00002450"/>
<accession>A0A075WD43</accession>
<sequence length="48" mass="5576">MAEKYGISKDDVLDAIEYAAKTMLRRKSGNMRKSKFLLDANIWLQAQR</sequence>
<dbReference type="AlphaFoldDB" id="A0A075WD43"/>
<name>A0A075WD43_ARCFL</name>